<dbReference type="AlphaFoldDB" id="A0A9Q0M8U5"/>
<name>A0A9Q0M8U5_BLOTA</name>
<reference evidence="3" key="1">
    <citation type="submission" date="2022-12" db="EMBL/GenBank/DDBJ databases">
        <title>Genome assemblies of Blomia tropicalis.</title>
        <authorList>
            <person name="Cui Y."/>
        </authorList>
    </citation>
    <scope>NUCLEOTIDE SEQUENCE</scope>
    <source>
        <tissue evidence="3">Adult mites</tissue>
    </source>
</reference>
<organism evidence="3 4">
    <name type="scientific">Blomia tropicalis</name>
    <name type="common">Mite</name>
    <dbReference type="NCBI Taxonomy" id="40697"/>
    <lineage>
        <taxon>Eukaryota</taxon>
        <taxon>Metazoa</taxon>
        <taxon>Ecdysozoa</taxon>
        <taxon>Arthropoda</taxon>
        <taxon>Chelicerata</taxon>
        <taxon>Arachnida</taxon>
        <taxon>Acari</taxon>
        <taxon>Acariformes</taxon>
        <taxon>Sarcoptiformes</taxon>
        <taxon>Astigmata</taxon>
        <taxon>Glycyphagoidea</taxon>
        <taxon>Echimyopodidae</taxon>
        <taxon>Blomia</taxon>
    </lineage>
</organism>
<keyword evidence="1" id="KW-0863">Zinc-finger</keyword>
<dbReference type="SMART" id="SM00343">
    <property type="entry name" value="ZnF_C2HC"/>
    <property type="match status" value="1"/>
</dbReference>
<gene>
    <name evidence="3" type="ORF">RDWZM_006024</name>
</gene>
<dbReference type="EMBL" id="JAPWDV010000002">
    <property type="protein sequence ID" value="KAJ6220212.1"/>
    <property type="molecule type" value="Genomic_DNA"/>
</dbReference>
<dbReference type="InterPro" id="IPR001878">
    <property type="entry name" value="Znf_CCHC"/>
</dbReference>
<evidence type="ECO:0000313" key="3">
    <source>
        <dbReference type="EMBL" id="KAJ6220212.1"/>
    </source>
</evidence>
<proteinExistence type="predicted"/>
<dbReference type="Proteomes" id="UP001142055">
    <property type="component" value="Chromosome 2"/>
</dbReference>
<dbReference type="GO" id="GO:0008270">
    <property type="term" value="F:zinc ion binding"/>
    <property type="evidence" value="ECO:0007669"/>
    <property type="project" value="UniProtKB-KW"/>
</dbReference>
<evidence type="ECO:0000259" key="2">
    <source>
        <dbReference type="PROSITE" id="PS50158"/>
    </source>
</evidence>
<keyword evidence="1" id="KW-0479">Metal-binding</keyword>
<keyword evidence="1" id="KW-0862">Zinc</keyword>
<protein>
    <recommendedName>
        <fullName evidence="2">CCHC-type domain-containing protein</fullName>
    </recommendedName>
</protein>
<feature type="domain" description="CCHC-type" evidence="2">
    <location>
        <begin position="298"/>
        <end position="314"/>
    </location>
</feature>
<comment type="caution">
    <text evidence="3">The sequence shown here is derived from an EMBL/GenBank/DDBJ whole genome shotgun (WGS) entry which is preliminary data.</text>
</comment>
<evidence type="ECO:0000313" key="4">
    <source>
        <dbReference type="Proteomes" id="UP001142055"/>
    </source>
</evidence>
<accession>A0A9Q0M8U5</accession>
<keyword evidence="4" id="KW-1185">Reference proteome</keyword>
<dbReference type="OMA" id="FRENIYV"/>
<sequence>MESFEKVNSIIMQNLETLNSYVKTIRNKHGNTRLATELPTIEKYASVLDGNYCKFQLRINSLKMYVEVLEKAALEKDQEIMRLKAQKFDEYISGSRVTQPLLRSGITKQRERSYAQAAMASAKTSDIKTNHVVILAPRNADMPTYSDTTFKLFKTSVNHEMLKDSKISIQNKKMSTKARVVLTCASQEQCEALCEAVSDDKWIKAVIPKKKDPQVQILGIDESIPKDDVFKLILAQNKDMEEFAQCKFEANFEKMDRIGTKFVVAEVEPKLFKKLIEIGKVCVGYSSCPVKSRIRVVRCFKCNRFGHLKKNCRNETSCTSCGGNHDAKVCKNPVLKCSNCDWINTKRVQRKQEKVNSEHRADDYGCPQYLRMYKIVENQYNFG</sequence>
<dbReference type="PROSITE" id="PS50158">
    <property type="entry name" value="ZF_CCHC"/>
    <property type="match status" value="1"/>
</dbReference>
<evidence type="ECO:0000256" key="1">
    <source>
        <dbReference type="PROSITE-ProRule" id="PRU00047"/>
    </source>
</evidence>
<dbReference type="GO" id="GO:0003676">
    <property type="term" value="F:nucleic acid binding"/>
    <property type="evidence" value="ECO:0007669"/>
    <property type="project" value="InterPro"/>
</dbReference>